<proteinExistence type="predicted"/>
<name>A0A811BLT0_9VIRU</name>
<reference evidence="2" key="1">
    <citation type="submission" date="2021-04" db="EMBL/GenBank/DDBJ databases">
        <title>Draft Genome Sequence of Pandoravirus japonicus, Isolated from the Sabaishi River of Niigata, Japan.</title>
        <authorList>
            <person name="Hosokawa N."/>
            <person name="Takahashi H."/>
            <person name="Aoki K."/>
            <person name="Takemura M."/>
        </authorList>
    </citation>
    <scope>NUCLEOTIDE SEQUENCE</scope>
</reference>
<organism evidence="2 3">
    <name type="scientific">Pandoravirus japonicus</name>
    <dbReference type="NCBI Taxonomy" id="2823154"/>
    <lineage>
        <taxon>Viruses</taxon>
        <taxon>Pandoravirus</taxon>
    </lineage>
</organism>
<evidence type="ECO:0000313" key="2">
    <source>
        <dbReference type="EMBL" id="BCU02949.1"/>
    </source>
</evidence>
<feature type="compositionally biased region" description="Low complexity" evidence="1">
    <location>
        <begin position="1"/>
        <end position="13"/>
    </location>
</feature>
<dbReference type="Proteomes" id="UP001253637">
    <property type="component" value="Segment"/>
</dbReference>
<accession>A0A811BLT0</accession>
<evidence type="ECO:0000313" key="3">
    <source>
        <dbReference type="Proteomes" id="UP001253637"/>
    </source>
</evidence>
<dbReference type="EMBL" id="LC625835">
    <property type="protein sequence ID" value="BCU02949.1"/>
    <property type="molecule type" value="Genomic_DNA"/>
</dbReference>
<feature type="region of interest" description="Disordered" evidence="1">
    <location>
        <begin position="1"/>
        <end position="21"/>
    </location>
</feature>
<evidence type="ECO:0000256" key="1">
    <source>
        <dbReference type="SAM" id="MobiDB-lite"/>
    </source>
</evidence>
<sequence>MERQQQTTTAAPADDARPVYKPDDEIRGLLDVARASLAKAKQSKTAMYEELHQFYMHFAANPTVEVHVPESDWRCASFAEVCAREGFDVRKSVQRMRAMLAERIFVRVVLEGAAPGDADVAAAMPMSTYDGFVAAIDAQTQGADWAAWSWAALEAWARHDDRRALRTAMAGAWETTKRRASKTGGYGILSSDLAEAWRDCVASQQPQMPVTNCC</sequence>
<protein>
    <submittedName>
        <fullName evidence="2">Uncharacterized protein</fullName>
    </submittedName>
</protein>